<feature type="signal peptide" evidence="1">
    <location>
        <begin position="1"/>
        <end position="15"/>
    </location>
</feature>
<reference evidence="2 3" key="1">
    <citation type="journal article" date="2015" name="Genome Biol. Evol.">
        <title>The genome of winter moth (Operophtera brumata) provides a genomic perspective on sexual dimorphism and phenology.</title>
        <authorList>
            <person name="Derks M.F."/>
            <person name="Smit S."/>
            <person name="Salis L."/>
            <person name="Schijlen E."/>
            <person name="Bossers A."/>
            <person name="Mateman C."/>
            <person name="Pijl A.S."/>
            <person name="de Ridder D."/>
            <person name="Groenen M.A."/>
            <person name="Visser M.E."/>
            <person name="Megens H.J."/>
        </authorList>
    </citation>
    <scope>NUCLEOTIDE SEQUENCE [LARGE SCALE GENOMIC DNA]</scope>
    <source>
        <strain evidence="2">WM2013NL</strain>
        <tissue evidence="2">Head and thorax</tissue>
    </source>
</reference>
<keyword evidence="3" id="KW-1185">Reference proteome</keyword>
<comment type="caution">
    <text evidence="2">The sequence shown here is derived from an EMBL/GenBank/DDBJ whole genome shotgun (WGS) entry which is preliminary data.</text>
</comment>
<feature type="chain" id="PRO_5012633323" evidence="1">
    <location>
        <begin position="16"/>
        <end position="71"/>
    </location>
</feature>
<dbReference type="Proteomes" id="UP000037510">
    <property type="component" value="Unassembled WGS sequence"/>
</dbReference>
<accession>A0A0L7LB66</accession>
<evidence type="ECO:0000313" key="2">
    <source>
        <dbReference type="EMBL" id="KOB72717.1"/>
    </source>
</evidence>
<sequence length="71" mass="7483">ALGLLSVFGFNVTYAVRAPTDPPGPTSCSAIECRLLGHCNARQDFQVTPARIAEWAPCARGPPICAKTEAP</sequence>
<dbReference type="EMBL" id="JTDY01001855">
    <property type="protein sequence ID" value="KOB72717.1"/>
    <property type="molecule type" value="Genomic_DNA"/>
</dbReference>
<feature type="non-terminal residue" evidence="2">
    <location>
        <position position="71"/>
    </location>
</feature>
<protein>
    <submittedName>
        <fullName evidence="2">Uncharacterized protein</fullName>
    </submittedName>
</protein>
<evidence type="ECO:0000313" key="3">
    <source>
        <dbReference type="Proteomes" id="UP000037510"/>
    </source>
</evidence>
<proteinExistence type="predicted"/>
<feature type="non-terminal residue" evidence="2">
    <location>
        <position position="1"/>
    </location>
</feature>
<organism evidence="2 3">
    <name type="scientific">Operophtera brumata</name>
    <name type="common">Winter moth</name>
    <name type="synonym">Phalaena brumata</name>
    <dbReference type="NCBI Taxonomy" id="104452"/>
    <lineage>
        <taxon>Eukaryota</taxon>
        <taxon>Metazoa</taxon>
        <taxon>Ecdysozoa</taxon>
        <taxon>Arthropoda</taxon>
        <taxon>Hexapoda</taxon>
        <taxon>Insecta</taxon>
        <taxon>Pterygota</taxon>
        <taxon>Neoptera</taxon>
        <taxon>Endopterygota</taxon>
        <taxon>Lepidoptera</taxon>
        <taxon>Glossata</taxon>
        <taxon>Ditrysia</taxon>
        <taxon>Geometroidea</taxon>
        <taxon>Geometridae</taxon>
        <taxon>Larentiinae</taxon>
        <taxon>Operophtera</taxon>
    </lineage>
</organism>
<keyword evidence="1" id="KW-0732">Signal</keyword>
<dbReference type="AlphaFoldDB" id="A0A0L7LB66"/>
<gene>
    <name evidence="2" type="ORF">OBRU01_04279</name>
</gene>
<name>A0A0L7LB66_OPEBR</name>
<evidence type="ECO:0000256" key="1">
    <source>
        <dbReference type="SAM" id="SignalP"/>
    </source>
</evidence>